<dbReference type="EMBL" id="KQ418970">
    <property type="protein sequence ID" value="KOF85097.1"/>
    <property type="molecule type" value="Genomic_DNA"/>
</dbReference>
<reference evidence="2" key="1">
    <citation type="submission" date="2015-07" db="EMBL/GenBank/DDBJ databases">
        <title>MeaNS - Measles Nucleotide Surveillance Program.</title>
        <authorList>
            <person name="Tran T."/>
            <person name="Druce J."/>
        </authorList>
    </citation>
    <scope>NUCLEOTIDE SEQUENCE</scope>
    <source>
        <strain evidence="2">UCB-OBI-ISO-001</strain>
        <tissue evidence="2">Gonad</tissue>
    </source>
</reference>
<protein>
    <submittedName>
        <fullName evidence="2">Uncharacterized protein</fullName>
    </submittedName>
</protein>
<keyword evidence="1" id="KW-0812">Transmembrane</keyword>
<sequence length="62" mass="7602">MIEKKRKKYHYKKSDLDSLLAAWKGTFSMLDITVIFSRTAMLFVHIDQLPFWHWIMHIHRKL</sequence>
<keyword evidence="1" id="KW-0472">Membrane</keyword>
<organism evidence="2">
    <name type="scientific">Octopus bimaculoides</name>
    <name type="common">California two-spotted octopus</name>
    <dbReference type="NCBI Taxonomy" id="37653"/>
    <lineage>
        <taxon>Eukaryota</taxon>
        <taxon>Metazoa</taxon>
        <taxon>Spiralia</taxon>
        <taxon>Lophotrochozoa</taxon>
        <taxon>Mollusca</taxon>
        <taxon>Cephalopoda</taxon>
        <taxon>Coleoidea</taxon>
        <taxon>Octopodiformes</taxon>
        <taxon>Octopoda</taxon>
        <taxon>Incirrata</taxon>
        <taxon>Octopodidae</taxon>
        <taxon>Octopus</taxon>
    </lineage>
</organism>
<feature type="transmembrane region" description="Helical" evidence="1">
    <location>
        <begin position="21"/>
        <end position="46"/>
    </location>
</feature>
<gene>
    <name evidence="2" type="ORF">OCBIM_22020817mg</name>
</gene>
<evidence type="ECO:0000313" key="2">
    <source>
        <dbReference type="EMBL" id="KOF85097.1"/>
    </source>
</evidence>
<keyword evidence="1" id="KW-1133">Transmembrane helix</keyword>
<dbReference type="AlphaFoldDB" id="A0A0L8H7A9"/>
<name>A0A0L8H7A9_OCTBM</name>
<accession>A0A0L8H7A9</accession>
<proteinExistence type="predicted"/>
<evidence type="ECO:0000256" key="1">
    <source>
        <dbReference type="SAM" id="Phobius"/>
    </source>
</evidence>